<keyword evidence="2" id="KW-1185">Reference proteome</keyword>
<sequence>MSQTSRRRRRVARACDICRVQKIRCDGVSPICGSCERRKARCSYNGENPKKTHDRRYTFRLNDLDSNNSSTSARLQLRNHPHGRFADRQAQGGIGDDNVCIGPEPVSLLESELLQPLAESENGTTATGIIAGHASHSTEQDQFFGDSSIASFLRQIQDSAENETVPFCLPNIATRSFPVAPTPKAVDLPPRELADYLLGCYYDKIHSLYPFFHQPAFARAYSALWAPGPTEDVDDFEKRIGLGDSSVPWPIFHAGLNIVLALGCQFSSLDRMTREATADAFFQRSQRFLNGISMDKGSLALVQTLLLMSSYLQGSESPARCWNTIGFACRMAQALGMHSLSSDRFRSAAEIQVRRRVWHGCIMLDLASSMMLGRPPMIQDSAVPLPAAVDDEALDQPNLVSRLPPTALSRTEFYVRTLQLYKILRQILARIFAPWEGRQENLSEQPQAESSQARNVMELEVDLLAFKSDLPEQLNWQNGEIPANTSKQYSRESCLLRARFLQYRILLLRPTLIRLCRQIRVSHASSLPQSSLELPSEIFMDFRLSCSINCVKAAIELIHLMNDTSTTELASVWWYSVFYTFSAGIVLALARTCSAIKAKFAESTLQDSWKSCSECLGKMSSLTKSAEIGSQSLNKVLFLLMQAQHDPSIINPAAGQDHRSQPQSQDLHCEASVTDLPVPSAMDFGEALGVDDEQRFLGMPGSDIFTYLLGEPGLAGSMNETMGDEVWPTAPLFL</sequence>
<name>A0ACD1G202_9EURO</name>
<reference evidence="1" key="1">
    <citation type="submission" date="2018-02" db="EMBL/GenBank/DDBJ databases">
        <title>The genomes of Aspergillus section Nigri reveals drivers in fungal speciation.</title>
        <authorList>
            <consortium name="DOE Joint Genome Institute"/>
            <person name="Vesth T.C."/>
            <person name="Nybo J."/>
            <person name="Theobald S."/>
            <person name="Brandl J."/>
            <person name="Frisvad J.C."/>
            <person name="Nielsen K.F."/>
            <person name="Lyhne E.K."/>
            <person name="Kogle M.E."/>
            <person name="Kuo A."/>
            <person name="Riley R."/>
            <person name="Clum A."/>
            <person name="Nolan M."/>
            <person name="Lipzen A."/>
            <person name="Salamov A."/>
            <person name="Henrissat B."/>
            <person name="Wiebenga A."/>
            <person name="De vries R.P."/>
            <person name="Grigoriev I.V."/>
            <person name="Mortensen U.H."/>
            <person name="Andersen M.R."/>
            <person name="Baker S.E."/>
        </authorList>
    </citation>
    <scope>NUCLEOTIDE SEQUENCE</scope>
    <source>
        <strain evidence="1">CBS 621.78</strain>
    </source>
</reference>
<proteinExistence type="predicted"/>
<organism evidence="1 2">
    <name type="scientific">Aspergillus brunneoviolaceus CBS 621.78</name>
    <dbReference type="NCBI Taxonomy" id="1450534"/>
    <lineage>
        <taxon>Eukaryota</taxon>
        <taxon>Fungi</taxon>
        <taxon>Dikarya</taxon>
        <taxon>Ascomycota</taxon>
        <taxon>Pezizomycotina</taxon>
        <taxon>Eurotiomycetes</taxon>
        <taxon>Eurotiomycetidae</taxon>
        <taxon>Eurotiales</taxon>
        <taxon>Aspergillaceae</taxon>
        <taxon>Aspergillus</taxon>
        <taxon>Aspergillus subgen. Circumdati</taxon>
    </lineage>
</organism>
<evidence type="ECO:0000313" key="1">
    <source>
        <dbReference type="EMBL" id="RAH43302.1"/>
    </source>
</evidence>
<protein>
    <submittedName>
        <fullName evidence="1">Uncharacterized protein</fullName>
    </submittedName>
</protein>
<dbReference type="EMBL" id="KZ825364">
    <property type="protein sequence ID" value="RAH43302.1"/>
    <property type="molecule type" value="Genomic_DNA"/>
</dbReference>
<gene>
    <name evidence="1" type="ORF">BO95DRAFT_213472</name>
</gene>
<dbReference type="Proteomes" id="UP000249057">
    <property type="component" value="Unassembled WGS sequence"/>
</dbReference>
<evidence type="ECO:0000313" key="2">
    <source>
        <dbReference type="Proteomes" id="UP000249057"/>
    </source>
</evidence>
<accession>A0ACD1G202</accession>